<accession>A0A383B4G1</accession>
<feature type="domain" description="ABC transporter" evidence="3">
    <location>
        <begin position="21"/>
        <end position="96"/>
    </location>
</feature>
<keyword evidence="1" id="KW-0547">Nucleotide-binding</keyword>
<sequence>MKIPIIALQNISKSFSHVYALDGVSLHVNSGEVVGLIGDNGAGKSTLINVLAGVYTPDFGTIQLKNQTVTDWNASRSRQSGIETVFQDRALALQQTIV</sequence>
<keyword evidence="2" id="KW-0067">ATP-binding</keyword>
<dbReference type="GO" id="GO:0005524">
    <property type="term" value="F:ATP binding"/>
    <property type="evidence" value="ECO:0007669"/>
    <property type="project" value="UniProtKB-KW"/>
</dbReference>
<dbReference type="Pfam" id="PF00005">
    <property type="entry name" value="ABC_tran"/>
    <property type="match status" value="1"/>
</dbReference>
<dbReference type="AlphaFoldDB" id="A0A383B4G1"/>
<evidence type="ECO:0000313" key="4">
    <source>
        <dbReference type="EMBL" id="SVE15046.1"/>
    </source>
</evidence>
<dbReference type="InterPro" id="IPR027417">
    <property type="entry name" value="P-loop_NTPase"/>
</dbReference>
<dbReference type="Gene3D" id="3.40.50.300">
    <property type="entry name" value="P-loop containing nucleotide triphosphate hydrolases"/>
    <property type="match status" value="1"/>
</dbReference>
<dbReference type="PANTHER" id="PTHR43790">
    <property type="entry name" value="CARBOHYDRATE TRANSPORT ATP-BINDING PROTEIN MG119-RELATED"/>
    <property type="match status" value="1"/>
</dbReference>
<feature type="non-terminal residue" evidence="4">
    <location>
        <position position="98"/>
    </location>
</feature>
<dbReference type="InterPro" id="IPR050107">
    <property type="entry name" value="ABC_carbohydrate_import_ATPase"/>
</dbReference>
<evidence type="ECO:0000256" key="2">
    <source>
        <dbReference type="ARBA" id="ARBA00022840"/>
    </source>
</evidence>
<dbReference type="PANTHER" id="PTHR43790:SF8">
    <property type="entry name" value="SUGAR ABC TRANSPORTER ATP-BINDING PROTEIN"/>
    <property type="match status" value="1"/>
</dbReference>
<dbReference type="EMBL" id="UINC01197517">
    <property type="protein sequence ID" value="SVE15046.1"/>
    <property type="molecule type" value="Genomic_DNA"/>
</dbReference>
<evidence type="ECO:0000256" key="1">
    <source>
        <dbReference type="ARBA" id="ARBA00022741"/>
    </source>
</evidence>
<gene>
    <name evidence="4" type="ORF">METZ01_LOCUS467900</name>
</gene>
<protein>
    <recommendedName>
        <fullName evidence="3">ABC transporter domain-containing protein</fullName>
    </recommendedName>
</protein>
<dbReference type="SUPFAM" id="SSF52540">
    <property type="entry name" value="P-loop containing nucleoside triphosphate hydrolases"/>
    <property type="match status" value="1"/>
</dbReference>
<reference evidence="4" key="1">
    <citation type="submission" date="2018-05" db="EMBL/GenBank/DDBJ databases">
        <authorList>
            <person name="Lanie J.A."/>
            <person name="Ng W.-L."/>
            <person name="Kazmierczak K.M."/>
            <person name="Andrzejewski T.M."/>
            <person name="Davidsen T.M."/>
            <person name="Wayne K.J."/>
            <person name="Tettelin H."/>
            <person name="Glass J.I."/>
            <person name="Rusch D."/>
            <person name="Podicherti R."/>
            <person name="Tsui H.-C.T."/>
            <person name="Winkler M.E."/>
        </authorList>
    </citation>
    <scope>NUCLEOTIDE SEQUENCE</scope>
</reference>
<name>A0A383B4G1_9ZZZZ</name>
<dbReference type="GO" id="GO:0016887">
    <property type="term" value="F:ATP hydrolysis activity"/>
    <property type="evidence" value="ECO:0007669"/>
    <property type="project" value="InterPro"/>
</dbReference>
<organism evidence="4">
    <name type="scientific">marine metagenome</name>
    <dbReference type="NCBI Taxonomy" id="408172"/>
    <lineage>
        <taxon>unclassified sequences</taxon>
        <taxon>metagenomes</taxon>
        <taxon>ecological metagenomes</taxon>
    </lineage>
</organism>
<proteinExistence type="predicted"/>
<evidence type="ECO:0000259" key="3">
    <source>
        <dbReference type="Pfam" id="PF00005"/>
    </source>
</evidence>
<dbReference type="InterPro" id="IPR003439">
    <property type="entry name" value="ABC_transporter-like_ATP-bd"/>
</dbReference>